<name>X1P3X0_9ZZZZ</name>
<protein>
    <recommendedName>
        <fullName evidence="4">4Fe-4S ferredoxin-type domain-containing protein</fullName>
    </recommendedName>
</protein>
<accession>X1P3X0</accession>
<reference evidence="5" key="1">
    <citation type="journal article" date="2014" name="Front. Microbiol.">
        <title>High frequency of phylogenetically diverse reductive dehalogenase-homologous genes in deep subseafloor sedimentary metagenomes.</title>
        <authorList>
            <person name="Kawai M."/>
            <person name="Futagami T."/>
            <person name="Toyoda A."/>
            <person name="Takaki Y."/>
            <person name="Nishi S."/>
            <person name="Hori S."/>
            <person name="Arai W."/>
            <person name="Tsubouchi T."/>
            <person name="Morono Y."/>
            <person name="Uchiyama I."/>
            <person name="Ito T."/>
            <person name="Fujiyama A."/>
            <person name="Inagaki F."/>
            <person name="Takami H."/>
        </authorList>
    </citation>
    <scope>NUCLEOTIDE SEQUENCE</scope>
    <source>
        <strain evidence="5">Expedition CK06-06</strain>
    </source>
</reference>
<keyword evidence="3" id="KW-0411">Iron-sulfur</keyword>
<dbReference type="SUPFAM" id="SSF54862">
    <property type="entry name" value="4Fe-4S ferredoxins"/>
    <property type="match status" value="1"/>
</dbReference>
<dbReference type="Pfam" id="PF10531">
    <property type="entry name" value="SLBB"/>
    <property type="match status" value="1"/>
</dbReference>
<comment type="caution">
    <text evidence="5">The sequence shown here is derived from an EMBL/GenBank/DDBJ whole genome shotgun (WGS) entry which is preliminary data.</text>
</comment>
<dbReference type="FunFam" id="1.20.1440.230:FF:000002">
    <property type="entry name" value="NADH-quinone oxidoreductase subunit F"/>
    <property type="match status" value="1"/>
</dbReference>
<evidence type="ECO:0000259" key="4">
    <source>
        <dbReference type="PROSITE" id="PS51379"/>
    </source>
</evidence>
<dbReference type="PROSITE" id="PS00645">
    <property type="entry name" value="COMPLEX1_51K_2"/>
    <property type="match status" value="1"/>
</dbReference>
<dbReference type="GO" id="GO:0046872">
    <property type="term" value="F:metal ion binding"/>
    <property type="evidence" value="ECO:0007669"/>
    <property type="project" value="UniProtKB-KW"/>
</dbReference>
<dbReference type="InterPro" id="IPR019554">
    <property type="entry name" value="Soluble_ligand-bd"/>
</dbReference>
<dbReference type="PANTHER" id="PTHR43578">
    <property type="entry name" value="NADH-QUINONE OXIDOREDUCTASE SUBUNIT F"/>
    <property type="match status" value="1"/>
</dbReference>
<dbReference type="AlphaFoldDB" id="X1P3X0"/>
<dbReference type="InterPro" id="IPR017896">
    <property type="entry name" value="4Fe4S_Fe-S-bd"/>
</dbReference>
<dbReference type="SUPFAM" id="SSF142984">
    <property type="entry name" value="Nqo1 middle domain-like"/>
    <property type="match status" value="1"/>
</dbReference>
<feature type="non-terminal residue" evidence="5">
    <location>
        <position position="1"/>
    </location>
</feature>
<dbReference type="Gene3D" id="3.10.20.600">
    <property type="match status" value="1"/>
</dbReference>
<dbReference type="InterPro" id="IPR017900">
    <property type="entry name" value="4Fe4S_Fe_S_CS"/>
</dbReference>
<keyword evidence="1" id="KW-0479">Metal-binding</keyword>
<dbReference type="InterPro" id="IPR037207">
    <property type="entry name" value="Nuop51_4Fe4S-bd_sf"/>
</dbReference>
<evidence type="ECO:0000256" key="2">
    <source>
        <dbReference type="ARBA" id="ARBA00023004"/>
    </source>
</evidence>
<dbReference type="GO" id="GO:0010181">
    <property type="term" value="F:FMN binding"/>
    <property type="evidence" value="ECO:0007669"/>
    <property type="project" value="InterPro"/>
</dbReference>
<dbReference type="Pfam" id="PF00037">
    <property type="entry name" value="Fer4"/>
    <property type="match status" value="1"/>
</dbReference>
<dbReference type="SMART" id="SM00928">
    <property type="entry name" value="NADH_4Fe-4S"/>
    <property type="match status" value="1"/>
</dbReference>
<dbReference type="PROSITE" id="PS00198">
    <property type="entry name" value="4FE4S_FER_1"/>
    <property type="match status" value="1"/>
</dbReference>
<dbReference type="GO" id="GO:0051539">
    <property type="term" value="F:4 iron, 4 sulfur cluster binding"/>
    <property type="evidence" value="ECO:0007669"/>
    <property type="project" value="InterPro"/>
</dbReference>
<keyword evidence="2" id="KW-0408">Iron</keyword>
<evidence type="ECO:0000256" key="3">
    <source>
        <dbReference type="ARBA" id="ARBA00023014"/>
    </source>
</evidence>
<dbReference type="InterPro" id="IPR019575">
    <property type="entry name" value="Nuop51_4Fe4S-bd"/>
</dbReference>
<feature type="domain" description="4Fe-4S ferredoxin-type" evidence="4">
    <location>
        <begin position="215"/>
        <end position="240"/>
    </location>
</feature>
<organism evidence="5">
    <name type="scientific">marine sediment metagenome</name>
    <dbReference type="NCBI Taxonomy" id="412755"/>
    <lineage>
        <taxon>unclassified sequences</taxon>
        <taxon>metagenomes</taxon>
        <taxon>ecological metagenomes</taxon>
    </lineage>
</organism>
<evidence type="ECO:0000256" key="1">
    <source>
        <dbReference type="ARBA" id="ARBA00022723"/>
    </source>
</evidence>
<dbReference type="Pfam" id="PF10589">
    <property type="entry name" value="NADH_4Fe-4S"/>
    <property type="match status" value="1"/>
</dbReference>
<dbReference type="PROSITE" id="PS51379">
    <property type="entry name" value="4FE4S_FER_2"/>
    <property type="match status" value="1"/>
</dbReference>
<evidence type="ECO:0000313" key="5">
    <source>
        <dbReference type="EMBL" id="GAI50992.1"/>
    </source>
</evidence>
<feature type="non-terminal residue" evidence="5">
    <location>
        <position position="240"/>
    </location>
</feature>
<gene>
    <name evidence="5" type="ORF">S06H3_54451</name>
</gene>
<dbReference type="EMBL" id="BARV01034829">
    <property type="protein sequence ID" value="GAI50992.1"/>
    <property type="molecule type" value="Genomic_DNA"/>
</dbReference>
<dbReference type="GO" id="GO:0008137">
    <property type="term" value="F:NADH dehydrogenase (ubiquinone) activity"/>
    <property type="evidence" value="ECO:0007669"/>
    <property type="project" value="InterPro"/>
</dbReference>
<dbReference type="Gene3D" id="1.20.1440.230">
    <property type="entry name" value="NADH-ubiquinone oxidoreductase 51kDa subunit, iron-sulphur binding domain"/>
    <property type="match status" value="1"/>
</dbReference>
<proteinExistence type="predicted"/>
<dbReference type="SUPFAM" id="SSF140490">
    <property type="entry name" value="Nqo1C-terminal domain-like"/>
    <property type="match status" value="1"/>
</dbReference>
<dbReference type="InterPro" id="IPR001949">
    <property type="entry name" value="NADH-UbQ_OxRdtase_51kDa_CS"/>
</dbReference>
<sequence length="240" mass="25930">WANIPAIINKGGEWFASIGTEKSKGTKVFSLVGNVVNTGLVEVPMGITLRRIIEEIGGGIRDGKSFKAVQTGGPSGGCIPAEHLDARVDFDELTKLGSMMGSGGMIVMDEDTCMVNVAKYFTNFLQKESCGKCTPCREGLSQMLYILDRITDGEGQNGDVENLEGLADILEGTALCALGKTAANPVLSTIRYFREEYDAHIIERRCPAKECRGLFRYEIDAEACKACGICLKDCPENAIT</sequence>
<dbReference type="PANTHER" id="PTHR43578:SF3">
    <property type="entry name" value="NADH-QUINONE OXIDOREDUCTASE SUBUNIT F"/>
    <property type="match status" value="1"/>
</dbReference>